<proteinExistence type="predicted"/>
<evidence type="ECO:0000313" key="4">
    <source>
        <dbReference type="EMBL" id="KJE93300.1"/>
    </source>
</evidence>
<feature type="domain" description="C2" evidence="2">
    <location>
        <begin position="11"/>
        <end position="99"/>
    </location>
</feature>
<gene>
    <name evidence="4" type="ORF">CAOG_004109</name>
</gene>
<dbReference type="SUPFAM" id="SSF81296">
    <property type="entry name" value="E set domains"/>
    <property type="match status" value="1"/>
</dbReference>
<dbReference type="InterPro" id="IPR002909">
    <property type="entry name" value="IPT_dom"/>
</dbReference>
<dbReference type="STRING" id="595528.A0A0D2WPH9"/>
<dbReference type="PhylomeDB" id="A0A0D2WPH9"/>
<protein>
    <submittedName>
        <fullName evidence="4">Uncharacterized protein</fullName>
    </submittedName>
</protein>
<reference evidence="5" key="1">
    <citation type="submission" date="2011-02" db="EMBL/GenBank/DDBJ databases">
        <title>The Genome Sequence of Capsaspora owczarzaki ATCC 30864.</title>
        <authorList>
            <person name="Russ C."/>
            <person name="Cuomo C."/>
            <person name="Burger G."/>
            <person name="Gray M.W."/>
            <person name="Holland P.W.H."/>
            <person name="King N."/>
            <person name="Lang F.B.F."/>
            <person name="Roger A.J."/>
            <person name="Ruiz-Trillo I."/>
            <person name="Young S.K."/>
            <person name="Zeng Q."/>
            <person name="Gargeya S."/>
            <person name="Alvarado L."/>
            <person name="Berlin A."/>
            <person name="Chapman S.B."/>
            <person name="Chen Z."/>
            <person name="Freedman E."/>
            <person name="Gellesch M."/>
            <person name="Goldberg J."/>
            <person name="Griggs A."/>
            <person name="Gujja S."/>
            <person name="Heilman E."/>
            <person name="Heiman D."/>
            <person name="Howarth C."/>
            <person name="Mehta T."/>
            <person name="Neiman D."/>
            <person name="Pearson M."/>
            <person name="Roberts A."/>
            <person name="Saif S."/>
            <person name="Shea T."/>
            <person name="Shenoy N."/>
            <person name="Sisk P."/>
            <person name="Stolte C."/>
            <person name="Sykes S."/>
            <person name="White J."/>
            <person name="Yandava C."/>
            <person name="Haas B."/>
            <person name="Nusbaum C."/>
            <person name="Birren B."/>
        </authorList>
    </citation>
    <scope>NUCLEOTIDE SEQUENCE</scope>
    <source>
        <strain evidence="5">ATCC 30864</strain>
    </source>
</reference>
<dbReference type="SUPFAM" id="SSF49562">
    <property type="entry name" value="C2 domain (Calcium/lipid-binding domain, CaLB)"/>
    <property type="match status" value="1"/>
</dbReference>
<dbReference type="InParanoid" id="A0A0D2WPH9"/>
<feature type="region of interest" description="Disordered" evidence="1">
    <location>
        <begin position="327"/>
        <end position="352"/>
    </location>
</feature>
<feature type="domain" description="IPT/TIG" evidence="3">
    <location>
        <begin position="240"/>
        <end position="327"/>
    </location>
</feature>
<dbReference type="SMART" id="SM00239">
    <property type="entry name" value="C2"/>
    <property type="match status" value="1"/>
</dbReference>
<accession>A0A0D2WPH9</accession>
<feature type="compositionally biased region" description="Polar residues" evidence="1">
    <location>
        <begin position="158"/>
        <end position="178"/>
    </location>
</feature>
<dbReference type="InterPro" id="IPR000008">
    <property type="entry name" value="C2_dom"/>
</dbReference>
<evidence type="ECO:0000313" key="5">
    <source>
        <dbReference type="Proteomes" id="UP000008743"/>
    </source>
</evidence>
<dbReference type="eggNOG" id="ENOG502SE1B">
    <property type="taxonomic scope" value="Eukaryota"/>
</dbReference>
<dbReference type="EMBL" id="KE346365">
    <property type="protein sequence ID" value="KJE93300.1"/>
    <property type="molecule type" value="Genomic_DNA"/>
</dbReference>
<dbReference type="AlphaFoldDB" id="A0A0D2WPH9"/>
<dbReference type="InterPro" id="IPR035892">
    <property type="entry name" value="C2_domain_sf"/>
</dbReference>
<dbReference type="Pfam" id="PF00168">
    <property type="entry name" value="C2"/>
    <property type="match status" value="1"/>
</dbReference>
<organism evidence="4 5">
    <name type="scientific">Capsaspora owczarzaki (strain ATCC 30864)</name>
    <dbReference type="NCBI Taxonomy" id="595528"/>
    <lineage>
        <taxon>Eukaryota</taxon>
        <taxon>Filasterea</taxon>
        <taxon>Capsaspora</taxon>
    </lineage>
</organism>
<name>A0A0D2WPH9_CAPO3</name>
<dbReference type="RefSeq" id="XP_004347934.1">
    <property type="nucleotide sequence ID" value="XM_004347884.2"/>
</dbReference>
<evidence type="ECO:0000259" key="3">
    <source>
        <dbReference type="SMART" id="SM00429"/>
    </source>
</evidence>
<dbReference type="InterPro" id="IPR014756">
    <property type="entry name" value="Ig_E-set"/>
</dbReference>
<dbReference type="Gene3D" id="2.60.40.150">
    <property type="entry name" value="C2 domain"/>
    <property type="match status" value="1"/>
</dbReference>
<dbReference type="CDD" id="cd00102">
    <property type="entry name" value="IPT"/>
    <property type="match status" value="1"/>
</dbReference>
<evidence type="ECO:0000256" key="1">
    <source>
        <dbReference type="SAM" id="MobiDB-lite"/>
    </source>
</evidence>
<sequence length="422" mass="45043">MTDAAPRIPTEVTVRVYTARNLQKEVTGYVSIKLGRDKFKTGTSEKKARPDWNEECVLKVKDPRGAIKVQLNDKGTGDIVGLVRWHVAELPTSPMGRKWIPLHPKKVKTINNIAPSALGEICVEMFISKTADAALHAEHHRKWPSFKVKGGSDKVDKSLSTSSNSLHPPDGSNLQRSNSSTSVATVAATPIAAPLDASSRRSSQVNIETPPPSTKKDSSKRVSVVGEAASAAASAQSGPAPEISGVSPKECTVAGGVRVIVKGSKLGTNTDDIATVRFGDNDALSVEWISSSKVAVVTPPRNKAGKVPVTIILRDGRNGGGSNFTYREDPNADHSVSNGHAKESSSLSAAAAAGGGFETPSYPATTADENYDAMSRPRLIAEIQKLKEENIKIMDTNAAMKEYIDALIIKMLEMDVDALEKR</sequence>
<feature type="region of interest" description="Disordered" evidence="1">
    <location>
        <begin position="145"/>
        <end position="225"/>
    </location>
</feature>
<dbReference type="Proteomes" id="UP000008743">
    <property type="component" value="Unassembled WGS sequence"/>
</dbReference>
<dbReference type="OrthoDB" id="26242at2759"/>
<dbReference type="InterPro" id="IPR013783">
    <property type="entry name" value="Ig-like_fold"/>
</dbReference>
<dbReference type="SMART" id="SM00429">
    <property type="entry name" value="IPT"/>
    <property type="match status" value="1"/>
</dbReference>
<evidence type="ECO:0000259" key="2">
    <source>
        <dbReference type="SMART" id="SM00239"/>
    </source>
</evidence>
<keyword evidence="5" id="KW-1185">Reference proteome</keyword>
<feature type="compositionally biased region" description="Low complexity" evidence="1">
    <location>
        <begin position="179"/>
        <end position="189"/>
    </location>
</feature>
<dbReference type="InterPro" id="IPR044511">
    <property type="entry name" value="At1g03370/At5g50170-like"/>
</dbReference>
<dbReference type="Pfam" id="PF01833">
    <property type="entry name" value="TIG"/>
    <property type="match status" value="1"/>
</dbReference>
<dbReference type="CDD" id="cd00030">
    <property type="entry name" value="C2"/>
    <property type="match status" value="1"/>
</dbReference>
<dbReference type="PANTHER" id="PTHR46296:SF8">
    <property type="entry name" value="OS06G0297800 PROTEIN"/>
    <property type="match status" value="1"/>
</dbReference>
<dbReference type="PANTHER" id="PTHR46296">
    <property type="entry name" value="BNAA05G37250D PROTEIN"/>
    <property type="match status" value="1"/>
</dbReference>
<dbReference type="Gene3D" id="2.60.40.10">
    <property type="entry name" value="Immunoglobulins"/>
    <property type="match status" value="1"/>
</dbReference>